<accession>A0A0F3IVS5</accession>
<dbReference type="InterPro" id="IPR036163">
    <property type="entry name" value="HMA_dom_sf"/>
</dbReference>
<name>A0A0F3IVS5_9PROT</name>
<keyword evidence="1" id="KW-0479">Metal-binding</keyword>
<dbReference type="PROSITE" id="PS01047">
    <property type="entry name" value="HMA_1"/>
    <property type="match status" value="1"/>
</dbReference>
<dbReference type="OrthoDB" id="9801832at2"/>
<dbReference type="Gene3D" id="3.30.70.100">
    <property type="match status" value="1"/>
</dbReference>
<keyword evidence="4" id="KW-1185">Reference proteome</keyword>
<evidence type="ECO:0000256" key="1">
    <source>
        <dbReference type="ARBA" id="ARBA00022723"/>
    </source>
</evidence>
<reference evidence="3 4" key="1">
    <citation type="submission" date="2015-03" db="EMBL/GenBank/DDBJ databases">
        <title>Draft genome sequence of Elstera litoralis.</title>
        <authorList>
            <person name="Rahalkar M.C."/>
            <person name="Dhakephalkar P.K."/>
            <person name="Pore S.D."/>
            <person name="Arora P."/>
            <person name="Kapse N.G."/>
            <person name="Pandit P.S."/>
        </authorList>
    </citation>
    <scope>NUCLEOTIDE SEQUENCE [LARGE SCALE GENOMIC DNA]</scope>
    <source>
        <strain evidence="3 4">Dia-1</strain>
    </source>
</reference>
<dbReference type="GO" id="GO:0046872">
    <property type="term" value="F:metal ion binding"/>
    <property type="evidence" value="ECO:0007669"/>
    <property type="project" value="UniProtKB-KW"/>
</dbReference>
<evidence type="ECO:0000259" key="2">
    <source>
        <dbReference type="PROSITE" id="PS50846"/>
    </source>
</evidence>
<dbReference type="SUPFAM" id="SSF55008">
    <property type="entry name" value="HMA, heavy metal-associated domain"/>
    <property type="match status" value="1"/>
</dbReference>
<dbReference type="AlphaFoldDB" id="A0A0F3IVS5"/>
<feature type="domain" description="HMA" evidence="2">
    <location>
        <begin position="1"/>
        <end position="62"/>
    </location>
</feature>
<dbReference type="RefSeq" id="WP_045774420.1">
    <property type="nucleotide sequence ID" value="NZ_LAJY01000034.1"/>
</dbReference>
<dbReference type="Proteomes" id="UP000033774">
    <property type="component" value="Unassembled WGS sequence"/>
</dbReference>
<dbReference type="PROSITE" id="PS50846">
    <property type="entry name" value="HMA_2"/>
    <property type="match status" value="1"/>
</dbReference>
<dbReference type="CDD" id="cd00371">
    <property type="entry name" value="HMA"/>
    <property type="match status" value="1"/>
</dbReference>
<dbReference type="Pfam" id="PF00403">
    <property type="entry name" value="HMA"/>
    <property type="match status" value="1"/>
</dbReference>
<gene>
    <name evidence="3" type="ORF">VZ95_02170</name>
</gene>
<evidence type="ECO:0000313" key="3">
    <source>
        <dbReference type="EMBL" id="KJV10855.1"/>
    </source>
</evidence>
<comment type="caution">
    <text evidence="3">The sequence shown here is derived from an EMBL/GenBank/DDBJ whole genome shotgun (WGS) entry which is preliminary data.</text>
</comment>
<protein>
    <recommendedName>
        <fullName evidence="2">HMA domain-containing protein</fullName>
    </recommendedName>
</protein>
<proteinExistence type="predicted"/>
<dbReference type="EMBL" id="LAJY01000034">
    <property type="protein sequence ID" value="KJV10855.1"/>
    <property type="molecule type" value="Genomic_DNA"/>
</dbReference>
<evidence type="ECO:0000313" key="4">
    <source>
        <dbReference type="Proteomes" id="UP000033774"/>
    </source>
</evidence>
<dbReference type="InterPro" id="IPR006121">
    <property type="entry name" value="HMA_dom"/>
</dbReference>
<dbReference type="InterPro" id="IPR017969">
    <property type="entry name" value="Heavy-metal-associated_CS"/>
</dbReference>
<organism evidence="3 4">
    <name type="scientific">Elstera litoralis</name>
    <dbReference type="NCBI Taxonomy" id="552518"/>
    <lineage>
        <taxon>Bacteria</taxon>
        <taxon>Pseudomonadati</taxon>
        <taxon>Pseudomonadota</taxon>
        <taxon>Alphaproteobacteria</taxon>
        <taxon>Rhodospirillales</taxon>
        <taxon>Rhodospirillaceae</taxon>
        <taxon>Elstera</taxon>
    </lineage>
</organism>
<sequence>MDLVLKDMTCGGCAKAVTRIVTRIDPSAVVEIDLPTQKVAITSQHPEADLRLALSRGGFPPA</sequence>